<organism evidence="1 2">
    <name type="scientific">Trichinella britovi</name>
    <name type="common">Parasitic roundworm</name>
    <dbReference type="NCBI Taxonomy" id="45882"/>
    <lineage>
        <taxon>Eukaryota</taxon>
        <taxon>Metazoa</taxon>
        <taxon>Ecdysozoa</taxon>
        <taxon>Nematoda</taxon>
        <taxon>Enoplea</taxon>
        <taxon>Dorylaimia</taxon>
        <taxon>Trichinellida</taxon>
        <taxon>Trichinellidae</taxon>
        <taxon>Trichinella</taxon>
    </lineage>
</organism>
<reference evidence="1 2" key="1">
    <citation type="submission" date="2015-01" db="EMBL/GenBank/DDBJ databases">
        <title>Evolution of Trichinella species and genotypes.</title>
        <authorList>
            <person name="Korhonen P.K."/>
            <person name="Edoardo P."/>
            <person name="Giuseppe L.R."/>
            <person name="Gasser R.B."/>
        </authorList>
    </citation>
    <scope>NUCLEOTIDE SEQUENCE [LARGE SCALE GENOMIC DNA]</scope>
    <source>
        <strain evidence="1">ISS120</strain>
    </source>
</reference>
<sequence>LNTAYTCDRYQQALLQQRSLKTKRELTTISTYLKSKKKRTKHIPLKMQNVLETVEGLKCWNK</sequence>
<proteinExistence type="predicted"/>
<comment type="caution">
    <text evidence="1">The sequence shown here is derived from an EMBL/GenBank/DDBJ whole genome shotgun (WGS) entry which is preliminary data.</text>
</comment>
<protein>
    <submittedName>
        <fullName evidence="1">Uncharacterized protein</fullName>
    </submittedName>
</protein>
<dbReference type="Proteomes" id="UP000054653">
    <property type="component" value="Unassembled WGS sequence"/>
</dbReference>
<feature type="non-terminal residue" evidence="1">
    <location>
        <position position="1"/>
    </location>
</feature>
<keyword evidence="2" id="KW-1185">Reference proteome</keyword>
<feature type="non-terminal residue" evidence="1">
    <location>
        <position position="62"/>
    </location>
</feature>
<gene>
    <name evidence="1" type="ORF">T03_6951</name>
</gene>
<dbReference type="AlphaFoldDB" id="A0A0V1CJ84"/>
<evidence type="ECO:0000313" key="1">
    <source>
        <dbReference type="EMBL" id="KRY49224.1"/>
    </source>
</evidence>
<evidence type="ECO:0000313" key="2">
    <source>
        <dbReference type="Proteomes" id="UP000054653"/>
    </source>
</evidence>
<accession>A0A0V1CJ84</accession>
<dbReference type="EMBL" id="JYDI01000182">
    <property type="protein sequence ID" value="KRY49224.1"/>
    <property type="molecule type" value="Genomic_DNA"/>
</dbReference>
<name>A0A0V1CJ84_TRIBR</name>